<dbReference type="AlphaFoldDB" id="F8NKM5"/>
<dbReference type="OrthoDB" id="10267115at2759"/>
<gene>
    <name evidence="12" type="ORF">SERLADRAFT_380922</name>
</gene>
<evidence type="ECO:0000256" key="11">
    <source>
        <dbReference type="ARBA" id="ARBA00048930"/>
    </source>
</evidence>
<keyword evidence="7" id="KW-0560">Oxidoreductase</keyword>
<keyword evidence="8" id="KW-0443">Lipid metabolism</keyword>
<dbReference type="CDD" id="cd08939">
    <property type="entry name" value="KDSR-like_SDR_c"/>
    <property type="match status" value="1"/>
</dbReference>
<keyword evidence="5" id="KW-0521">NADP</keyword>
<dbReference type="GO" id="GO:0047560">
    <property type="term" value="F:3-dehydrosphinganine reductase activity"/>
    <property type="evidence" value="ECO:0007669"/>
    <property type="project" value="UniProtKB-EC"/>
</dbReference>
<dbReference type="PANTHER" id="PTHR43550">
    <property type="entry name" value="3-KETODIHYDROSPHINGOSINE REDUCTASE"/>
    <property type="match status" value="1"/>
</dbReference>
<dbReference type="Pfam" id="PF00106">
    <property type="entry name" value="adh_short"/>
    <property type="match status" value="1"/>
</dbReference>
<keyword evidence="6" id="KW-0746">Sphingolipid metabolism</keyword>
<dbReference type="EMBL" id="GL945430">
    <property type="protein sequence ID" value="EGO28797.1"/>
    <property type="molecule type" value="Genomic_DNA"/>
</dbReference>
<dbReference type="GO" id="GO:0005789">
    <property type="term" value="C:endoplasmic reticulum membrane"/>
    <property type="evidence" value="ECO:0007669"/>
    <property type="project" value="TreeGrafter"/>
</dbReference>
<dbReference type="InterPro" id="IPR036291">
    <property type="entry name" value="NAD(P)-bd_dom_sf"/>
</dbReference>
<dbReference type="KEGG" id="sla:SERLADRAFT_380922"/>
<dbReference type="FunFam" id="3.40.50.720:FF:000468">
    <property type="entry name" value="Short-chain dehydrogenase, putative"/>
    <property type="match status" value="1"/>
</dbReference>
<dbReference type="EC" id="1.1.1.102" evidence="9"/>
<evidence type="ECO:0000256" key="1">
    <source>
        <dbReference type="ARBA" id="ARBA00004240"/>
    </source>
</evidence>
<comment type="pathway">
    <text evidence="3">Sphingolipid metabolism.</text>
</comment>
<dbReference type="InterPro" id="IPR045022">
    <property type="entry name" value="KDSR-like"/>
</dbReference>
<dbReference type="InterPro" id="IPR002347">
    <property type="entry name" value="SDR_fam"/>
</dbReference>
<evidence type="ECO:0000256" key="7">
    <source>
        <dbReference type="ARBA" id="ARBA00023002"/>
    </source>
</evidence>
<comment type="function">
    <text evidence="10">Catalyzes the reduction of 3'-oxosphinganine (3-ketodihydrosphingosine/KDS) to sphinganine (dihydrosphingosine/DHS), the second step of de novo sphingolipid biosynthesis.</text>
</comment>
<dbReference type="GeneID" id="18810910"/>
<dbReference type="PANTHER" id="PTHR43550:SF3">
    <property type="entry name" value="3-KETODIHYDROSPHINGOSINE REDUCTASE"/>
    <property type="match status" value="1"/>
</dbReference>
<organism>
    <name type="scientific">Serpula lacrymans var. lacrymans (strain S7.9)</name>
    <name type="common">Dry rot fungus</name>
    <dbReference type="NCBI Taxonomy" id="578457"/>
    <lineage>
        <taxon>Eukaryota</taxon>
        <taxon>Fungi</taxon>
        <taxon>Dikarya</taxon>
        <taxon>Basidiomycota</taxon>
        <taxon>Agaricomycotina</taxon>
        <taxon>Agaricomycetes</taxon>
        <taxon>Agaricomycetidae</taxon>
        <taxon>Boletales</taxon>
        <taxon>Coniophorineae</taxon>
        <taxon>Serpulaceae</taxon>
        <taxon>Serpula</taxon>
    </lineage>
</organism>
<sequence length="310" mass="33875">MFFSKKWDCRNLHIYITGGSQGLGLALAILVAKKGAHVSIVARNQINLDKALIQLEAVRQSPSQLFKAYSFSLDNAEDSSAALHAASEAHGGNAPDAVFTCAGGSKPMFFLEMEEQDLTRGMVNGYWVQAWTAFAAAKQMAREGKKGKIIFVSSTLGYMSLVGYTSYSPAKHALRGLADSLRSELLLYGIDVHCFFPPTMYTPGFEEENKTKPAITRHIESTDEGLTAEQAASALLSGVENGDVHIAGDLITRLFRASTRGSAPRSNSLLDVALDFIALIGVPLWRRSVDKQILAHRKEHQTYLEGRGFF</sequence>
<evidence type="ECO:0000256" key="6">
    <source>
        <dbReference type="ARBA" id="ARBA00022919"/>
    </source>
</evidence>
<keyword evidence="4" id="KW-0256">Endoplasmic reticulum</keyword>
<dbReference type="RefSeq" id="XP_007314996.1">
    <property type="nucleotide sequence ID" value="XM_007314934.1"/>
</dbReference>
<accession>F8NKM5</accession>
<dbReference type="Proteomes" id="UP000008064">
    <property type="component" value="Unassembled WGS sequence"/>
</dbReference>
<dbReference type="PRINTS" id="PR00081">
    <property type="entry name" value="GDHRDH"/>
</dbReference>
<dbReference type="GO" id="GO:0030148">
    <property type="term" value="P:sphingolipid biosynthetic process"/>
    <property type="evidence" value="ECO:0007669"/>
    <property type="project" value="InterPro"/>
</dbReference>
<evidence type="ECO:0000256" key="9">
    <source>
        <dbReference type="ARBA" id="ARBA00026112"/>
    </source>
</evidence>
<comment type="pathway">
    <text evidence="2">Lipid metabolism; sphingolipid metabolism.</text>
</comment>
<evidence type="ECO:0000256" key="2">
    <source>
        <dbReference type="ARBA" id="ARBA00004760"/>
    </source>
</evidence>
<dbReference type="Gene3D" id="3.40.50.720">
    <property type="entry name" value="NAD(P)-binding Rossmann-like Domain"/>
    <property type="match status" value="1"/>
</dbReference>
<evidence type="ECO:0000256" key="8">
    <source>
        <dbReference type="ARBA" id="ARBA00023098"/>
    </source>
</evidence>
<dbReference type="SUPFAM" id="SSF51735">
    <property type="entry name" value="NAD(P)-binding Rossmann-fold domains"/>
    <property type="match status" value="1"/>
</dbReference>
<dbReference type="HOGENOM" id="CLU_010194_3_0_1"/>
<comment type="subcellular location">
    <subcellularLocation>
        <location evidence="1">Endoplasmic reticulum</location>
    </subcellularLocation>
</comment>
<evidence type="ECO:0000256" key="3">
    <source>
        <dbReference type="ARBA" id="ARBA00004991"/>
    </source>
</evidence>
<dbReference type="GO" id="GO:0006666">
    <property type="term" value="P:3-keto-sphinganine metabolic process"/>
    <property type="evidence" value="ECO:0007669"/>
    <property type="project" value="InterPro"/>
</dbReference>
<comment type="catalytic activity">
    <reaction evidence="11">
        <text>sphinganine + NADP(+) = 3-oxosphinganine + NADPH + H(+)</text>
        <dbReference type="Rhea" id="RHEA:22640"/>
        <dbReference type="ChEBI" id="CHEBI:15378"/>
        <dbReference type="ChEBI" id="CHEBI:57783"/>
        <dbReference type="ChEBI" id="CHEBI:57817"/>
        <dbReference type="ChEBI" id="CHEBI:58299"/>
        <dbReference type="ChEBI" id="CHEBI:58349"/>
        <dbReference type="EC" id="1.1.1.102"/>
    </reaction>
    <physiologicalReaction direction="right-to-left" evidence="11">
        <dbReference type="Rhea" id="RHEA:22642"/>
    </physiologicalReaction>
</comment>
<reference evidence="12" key="1">
    <citation type="submission" date="2011-04" db="EMBL/GenBank/DDBJ databases">
        <title>Evolution of plant cell wall degrading machinery underlies the functional diversity of forest fungi.</title>
        <authorList>
            <consortium name="US DOE Joint Genome Institute (JGI-PGF)"/>
            <person name="Eastwood D.C."/>
            <person name="Floudas D."/>
            <person name="Binder M."/>
            <person name="Majcherczyk A."/>
            <person name="Schneider P."/>
            <person name="Aerts A."/>
            <person name="Asiegbu F.O."/>
            <person name="Baker S.E."/>
            <person name="Barry K."/>
            <person name="Bendiksby M."/>
            <person name="Blumentritt M."/>
            <person name="Coutinho P.M."/>
            <person name="Cullen D."/>
            <person name="Cullen D."/>
            <person name="Gathman A."/>
            <person name="Goodell B."/>
            <person name="Henrissat B."/>
            <person name="Ihrmark K."/>
            <person name="Kauserud H."/>
            <person name="Kohler A."/>
            <person name="LaButti K."/>
            <person name="Lapidus A."/>
            <person name="Lavin J.L."/>
            <person name="Lee Y.-H."/>
            <person name="Lindquist E."/>
            <person name="Lilly W."/>
            <person name="Lucas S."/>
            <person name="Morin E."/>
            <person name="Murat C."/>
            <person name="Oguiza J.A."/>
            <person name="Park J."/>
            <person name="Pisabarro A.G."/>
            <person name="Riley R."/>
            <person name="Rosling A."/>
            <person name="Salamov A."/>
            <person name="Schmidt O."/>
            <person name="Schmutz J."/>
            <person name="Skrede I."/>
            <person name="Stenlid J."/>
            <person name="Wiebenga A."/>
            <person name="Xie X."/>
            <person name="Kues U."/>
            <person name="Hibbett D.S."/>
            <person name="Hoffmeister D."/>
            <person name="Hogberg N."/>
            <person name="Martin F."/>
            <person name="Grigoriev I.V."/>
            <person name="Watkinson S.C."/>
        </authorList>
    </citation>
    <scope>NUCLEOTIDE SEQUENCE</scope>
    <source>
        <strain evidence="12">S7.9</strain>
    </source>
</reference>
<evidence type="ECO:0000256" key="4">
    <source>
        <dbReference type="ARBA" id="ARBA00022824"/>
    </source>
</evidence>
<protein>
    <recommendedName>
        <fullName evidence="9">3-dehydrosphinganine reductase</fullName>
        <ecNumber evidence="9">1.1.1.102</ecNumber>
    </recommendedName>
</protein>
<evidence type="ECO:0000256" key="10">
    <source>
        <dbReference type="ARBA" id="ARBA00044737"/>
    </source>
</evidence>
<evidence type="ECO:0000313" key="12">
    <source>
        <dbReference type="EMBL" id="EGO28797.1"/>
    </source>
</evidence>
<name>F8NKM5_SERL9</name>
<proteinExistence type="predicted"/>
<evidence type="ECO:0000256" key="5">
    <source>
        <dbReference type="ARBA" id="ARBA00022857"/>
    </source>
</evidence>